<evidence type="ECO:0000256" key="1">
    <source>
        <dbReference type="ARBA" id="ARBA00004141"/>
    </source>
</evidence>
<proteinExistence type="predicted"/>
<organism evidence="7">
    <name type="scientific">sediment metagenome</name>
    <dbReference type="NCBI Taxonomy" id="749907"/>
    <lineage>
        <taxon>unclassified sequences</taxon>
        <taxon>metagenomes</taxon>
        <taxon>ecological metagenomes</taxon>
    </lineage>
</organism>
<feature type="transmembrane region" description="Helical" evidence="5">
    <location>
        <begin position="61"/>
        <end position="83"/>
    </location>
</feature>
<dbReference type="EMBL" id="ADZX01000162">
    <property type="protein sequence ID" value="EFK97487.1"/>
    <property type="molecule type" value="Genomic_DNA"/>
</dbReference>
<evidence type="ECO:0000256" key="5">
    <source>
        <dbReference type="SAM" id="Phobius"/>
    </source>
</evidence>
<feature type="non-terminal residue" evidence="7">
    <location>
        <position position="1"/>
    </location>
</feature>
<dbReference type="AlphaFoldDB" id="D9PG28"/>
<reference evidence="7" key="2">
    <citation type="journal article" date="2011" name="Microb. Ecol.">
        <title>Taxonomic and Functional Metagenomic Profiling of the Microbial Community in the Anoxic Sediment of a Sub-saline Shallow Lake (Laguna de Carrizo, Central Spain).</title>
        <authorList>
            <person name="Ferrer M."/>
            <person name="Guazzaroni M.E."/>
            <person name="Richter M."/>
            <person name="Garcia-Salamanca A."/>
            <person name="Yarza P."/>
            <person name="Suarez-Suarez A."/>
            <person name="Solano J."/>
            <person name="Alcaide M."/>
            <person name="van Dillewijn P."/>
            <person name="Molina-Henares M.A."/>
            <person name="Lopez-Cortes N."/>
            <person name="Al-Ramahi Y."/>
            <person name="Guerrero C."/>
            <person name="Acosta A."/>
            <person name="de Eugenio L.I."/>
            <person name="Martinez V."/>
            <person name="Marques S."/>
            <person name="Rojo F."/>
            <person name="Santero E."/>
            <person name="Genilloud O."/>
            <person name="Perez-Perez J."/>
            <person name="Rossello-Mora R."/>
            <person name="Ramos J.L."/>
        </authorList>
    </citation>
    <scope>NUCLEOTIDE SEQUENCE</scope>
</reference>
<comment type="subcellular location">
    <subcellularLocation>
        <location evidence="1">Membrane</location>
        <topology evidence="1">Multi-pass membrane protein</topology>
    </subcellularLocation>
</comment>
<feature type="transmembrane region" description="Helical" evidence="5">
    <location>
        <begin position="38"/>
        <end position="55"/>
    </location>
</feature>
<dbReference type="GO" id="GO:0016020">
    <property type="term" value="C:membrane"/>
    <property type="evidence" value="ECO:0007669"/>
    <property type="project" value="UniProtKB-SubCell"/>
</dbReference>
<gene>
    <name evidence="7" type="ORF">LDC_0473</name>
</gene>
<dbReference type="InterPro" id="IPR006977">
    <property type="entry name" value="Yip1_dom"/>
</dbReference>
<keyword evidence="3 5" id="KW-1133">Transmembrane helix</keyword>
<name>D9PG28_9ZZZZ</name>
<accession>D9PG28</accession>
<feature type="domain" description="Yip1" evidence="6">
    <location>
        <begin position="5"/>
        <end position="108"/>
    </location>
</feature>
<comment type="caution">
    <text evidence="7">The sequence shown here is derived from an EMBL/GenBank/DDBJ whole genome shotgun (WGS) entry which is preliminary data.</text>
</comment>
<dbReference type="Pfam" id="PF04893">
    <property type="entry name" value="Yip1"/>
    <property type="match status" value="1"/>
</dbReference>
<reference evidence="7" key="1">
    <citation type="submission" date="2010-07" db="EMBL/GenBank/DDBJ databases">
        <authorList>
            <consortium name="CONSOLIDER consortium CSD2007-00005"/>
            <person name="Guazzaroni M.-E."/>
            <person name="Richter M."/>
            <person name="Garcia-Salamanca A."/>
            <person name="Yarza P."/>
            <person name="Ferrer M."/>
        </authorList>
    </citation>
    <scope>NUCLEOTIDE SEQUENCE</scope>
</reference>
<evidence type="ECO:0000256" key="2">
    <source>
        <dbReference type="ARBA" id="ARBA00022692"/>
    </source>
</evidence>
<evidence type="ECO:0000313" key="7">
    <source>
        <dbReference type="EMBL" id="EFK97487.1"/>
    </source>
</evidence>
<evidence type="ECO:0000256" key="4">
    <source>
        <dbReference type="ARBA" id="ARBA00023136"/>
    </source>
</evidence>
<keyword evidence="2 5" id="KW-0812">Transmembrane</keyword>
<protein>
    <submittedName>
        <fullName evidence="7">Membrane protein</fullName>
    </submittedName>
</protein>
<evidence type="ECO:0000256" key="3">
    <source>
        <dbReference type="ARBA" id="ARBA00022989"/>
    </source>
</evidence>
<sequence length="148" mass="16411">FVWYIIAAVIGLFIGAVIVLVISAICKGSTDFESNVRVTASLMVVMPIGALLGFAGGINLYLGAVVTLGVNIFSLWLLYNALNETLKAKQETTKIVSYVLIALFVLAMFMKIATLRKANQFMEGFKNSDFKEMMKDIEEEKEKEKENN</sequence>
<feature type="transmembrane region" description="Helical" evidence="5">
    <location>
        <begin position="95"/>
        <end position="113"/>
    </location>
</feature>
<feature type="transmembrane region" description="Helical" evidence="5">
    <location>
        <begin position="6"/>
        <end position="26"/>
    </location>
</feature>
<keyword evidence="4 5" id="KW-0472">Membrane</keyword>
<evidence type="ECO:0000259" key="6">
    <source>
        <dbReference type="Pfam" id="PF04893"/>
    </source>
</evidence>